<feature type="compositionally biased region" description="Polar residues" evidence="2">
    <location>
        <begin position="8"/>
        <end position="29"/>
    </location>
</feature>
<dbReference type="Pfam" id="PF13450">
    <property type="entry name" value="NAD_binding_8"/>
    <property type="match status" value="1"/>
</dbReference>
<keyword evidence="4" id="KW-1185">Reference proteome</keyword>
<sequence length="639" mass="72120">MSPVEMPASTNQTNEHASATSDTNPSNLKFTPGEFCSDEPRRMKVVIIGAGFSGITAGIRFRQRVPNLDLSIYEANAGVGGTWFANRYPGIACDVAAHSVSVQNIQPALDRACLTRFAQYQVSYFNNPNWSAFYAPGAEIREYAVSIVEKYKLMPYIKLQHKLIRAEYNEEQGKWLLTFRRPKIATLPTGQHDASANGGSEHGYEEFVDTADVLYTGMGILSRWDWPKIEGLHEFQGRLVHSAKWETGEGDLSPTAKWEDTIPTWKNKKIAVIGVGSSAIQIVAALQPKVAQLTNFVRSKTWISATFSKGPLTALSKDENATNYSYTEEDKTRFADPKVYNEYRRELERDQHAVFAANWTQNPISEQARKLFKEDMIRRLAKKPWIVDLILPEFPVACKRLTPGPGYLEALCEDNVDFVPESIKRITPTGIETADGKHRDFDVIICATGRDMSFKLPFIGRNGVKLEEKFDPHPRTYLTIAVDGFPNWIMSGGPNSGLASGNLLMTLERIAEYAIQVTLKLQRERLKSIEVKKEAVDDFDEYMESYFPKTVFGQKCKSWYKGGKEEGRVVALFPGSSLLYAHALTYPRWEDYNYEPLDRGVKNRFYWLGDGSTKADTFPEVDSSWYLDPKVVDVPPVPE</sequence>
<evidence type="ECO:0000256" key="1">
    <source>
        <dbReference type="ARBA" id="ARBA00010139"/>
    </source>
</evidence>
<evidence type="ECO:0000256" key="2">
    <source>
        <dbReference type="SAM" id="MobiDB-lite"/>
    </source>
</evidence>
<dbReference type="OrthoDB" id="74360at2759"/>
<dbReference type="AlphaFoldDB" id="A0A8H5CQA6"/>
<reference evidence="3 4" key="1">
    <citation type="journal article" date="2020" name="ISME J.">
        <title>Uncovering the hidden diversity of litter-decomposition mechanisms in mushroom-forming fungi.</title>
        <authorList>
            <person name="Floudas D."/>
            <person name="Bentzer J."/>
            <person name="Ahren D."/>
            <person name="Johansson T."/>
            <person name="Persson P."/>
            <person name="Tunlid A."/>
        </authorList>
    </citation>
    <scope>NUCLEOTIDE SEQUENCE [LARGE SCALE GENOMIC DNA]</scope>
    <source>
        <strain evidence="3 4">CBS 291.85</strain>
    </source>
</reference>
<dbReference type="PRINTS" id="PR00368">
    <property type="entry name" value="FADPNR"/>
</dbReference>
<gene>
    <name evidence="3" type="ORF">D9758_009675</name>
</gene>
<comment type="caution">
    <text evidence="3">The sequence shown here is derived from an EMBL/GenBank/DDBJ whole genome shotgun (WGS) entry which is preliminary data.</text>
</comment>
<name>A0A8H5CQA6_9AGAR</name>
<evidence type="ECO:0008006" key="5">
    <source>
        <dbReference type="Google" id="ProtNLM"/>
    </source>
</evidence>
<protein>
    <recommendedName>
        <fullName evidence="5">Flavin-containing monooxygenase</fullName>
    </recommendedName>
</protein>
<dbReference type="EMBL" id="JAACJM010000114">
    <property type="protein sequence ID" value="KAF5345136.1"/>
    <property type="molecule type" value="Genomic_DNA"/>
</dbReference>
<dbReference type="SUPFAM" id="SSF51905">
    <property type="entry name" value="FAD/NAD(P)-binding domain"/>
    <property type="match status" value="1"/>
</dbReference>
<dbReference type="PANTHER" id="PTHR42877">
    <property type="entry name" value="L-ORNITHINE N(5)-MONOOXYGENASE-RELATED"/>
    <property type="match status" value="1"/>
</dbReference>
<dbReference type="Proteomes" id="UP000559256">
    <property type="component" value="Unassembled WGS sequence"/>
</dbReference>
<dbReference type="InterPro" id="IPR036188">
    <property type="entry name" value="FAD/NAD-bd_sf"/>
</dbReference>
<comment type="similarity">
    <text evidence="1">Belongs to the FAD-binding monooxygenase family.</text>
</comment>
<accession>A0A8H5CQA6</accession>
<proteinExistence type="inferred from homology"/>
<feature type="region of interest" description="Disordered" evidence="2">
    <location>
        <begin position="1"/>
        <end position="33"/>
    </location>
</feature>
<dbReference type="InterPro" id="IPR051209">
    <property type="entry name" value="FAD-bind_Monooxygenase_sf"/>
</dbReference>
<dbReference type="Gene3D" id="3.50.50.60">
    <property type="entry name" value="FAD/NAD(P)-binding domain"/>
    <property type="match status" value="3"/>
</dbReference>
<evidence type="ECO:0000313" key="3">
    <source>
        <dbReference type="EMBL" id="KAF5345136.1"/>
    </source>
</evidence>
<dbReference type="PANTHER" id="PTHR42877:SF7">
    <property type="entry name" value="FLAVIN-BINDING MONOOXYGENASE-RELATED"/>
    <property type="match status" value="1"/>
</dbReference>
<organism evidence="3 4">
    <name type="scientific">Tetrapyrgos nigripes</name>
    <dbReference type="NCBI Taxonomy" id="182062"/>
    <lineage>
        <taxon>Eukaryota</taxon>
        <taxon>Fungi</taxon>
        <taxon>Dikarya</taxon>
        <taxon>Basidiomycota</taxon>
        <taxon>Agaricomycotina</taxon>
        <taxon>Agaricomycetes</taxon>
        <taxon>Agaricomycetidae</taxon>
        <taxon>Agaricales</taxon>
        <taxon>Marasmiineae</taxon>
        <taxon>Marasmiaceae</taxon>
        <taxon>Tetrapyrgos</taxon>
    </lineage>
</organism>
<evidence type="ECO:0000313" key="4">
    <source>
        <dbReference type="Proteomes" id="UP000559256"/>
    </source>
</evidence>